<evidence type="ECO:0000256" key="6">
    <source>
        <dbReference type="ARBA" id="ARBA00022634"/>
    </source>
</evidence>
<evidence type="ECO:0000256" key="11">
    <source>
        <dbReference type="ARBA" id="ARBA00022842"/>
    </source>
</evidence>
<feature type="domain" description="UmuC" evidence="20">
    <location>
        <begin position="391"/>
        <end position="589"/>
    </location>
</feature>
<dbReference type="OMA" id="IKNGMWM"/>
<feature type="compositionally biased region" description="Basic and acidic residues" evidence="18">
    <location>
        <begin position="792"/>
        <end position="802"/>
    </location>
</feature>
<evidence type="ECO:0000256" key="17">
    <source>
        <dbReference type="ARBA" id="ARBA00081902"/>
    </source>
</evidence>
<dbReference type="AlphaFoldDB" id="A0A0C4E2J6"/>
<dbReference type="Pfam" id="PF21999">
    <property type="entry name" value="IMS_HHH_1"/>
    <property type="match status" value="1"/>
</dbReference>
<dbReference type="EMBL" id="ADBL01001604">
    <property type="status" value="NOT_ANNOTATED_CDS"/>
    <property type="molecule type" value="Genomic_DNA"/>
</dbReference>
<keyword evidence="6" id="KW-0237">DNA synthesis</keyword>
<evidence type="ECO:0000256" key="8">
    <source>
        <dbReference type="ARBA" id="ARBA00022695"/>
    </source>
</evidence>
<dbReference type="FunFam" id="3.30.1490.100:FF:000001">
    <property type="entry name" value="DNA repair protein REV1"/>
    <property type="match status" value="1"/>
</dbReference>
<keyword evidence="12" id="KW-0238">DNA-binding</keyword>
<dbReference type="VEuPathDB" id="FungiDB:MAPG_06634"/>
<keyword evidence="14" id="KW-0234">DNA repair</keyword>
<evidence type="ECO:0000313" key="22">
    <source>
        <dbReference type="EnsemblFungi" id="MAPG_06634T0"/>
    </source>
</evidence>
<keyword evidence="10" id="KW-0227">DNA damage</keyword>
<dbReference type="Pfam" id="PF00817">
    <property type="entry name" value="IMS"/>
    <property type="match status" value="1"/>
</dbReference>
<dbReference type="OrthoDB" id="427711at2759"/>
<dbReference type="GO" id="GO:0005739">
    <property type="term" value="C:mitochondrion"/>
    <property type="evidence" value="ECO:0007669"/>
    <property type="project" value="UniProtKB-SubCell"/>
</dbReference>
<feature type="compositionally biased region" description="Polar residues" evidence="18">
    <location>
        <begin position="240"/>
        <end position="254"/>
    </location>
</feature>
<dbReference type="EMBL" id="GL876970">
    <property type="protein sequence ID" value="KLU87639.1"/>
    <property type="molecule type" value="Genomic_DNA"/>
</dbReference>
<dbReference type="InterPro" id="IPR036775">
    <property type="entry name" value="DNA_pol_Y-fam_lit_finger_sf"/>
</dbReference>
<evidence type="ECO:0000256" key="5">
    <source>
        <dbReference type="ARBA" id="ARBA00020399"/>
    </source>
</evidence>
<accession>A0A0C4E2J6</accession>
<dbReference type="GO" id="GO:0006281">
    <property type="term" value="P:DNA repair"/>
    <property type="evidence" value="ECO:0007669"/>
    <property type="project" value="UniProtKB-KW"/>
</dbReference>
<organism evidence="22 23">
    <name type="scientific">Magnaporthiopsis poae (strain ATCC 64411 / 73-15)</name>
    <name type="common">Kentucky bluegrass fungus</name>
    <name type="synonym">Magnaporthe poae</name>
    <dbReference type="NCBI Taxonomy" id="644358"/>
    <lineage>
        <taxon>Eukaryota</taxon>
        <taxon>Fungi</taxon>
        <taxon>Dikarya</taxon>
        <taxon>Ascomycota</taxon>
        <taxon>Pezizomycotina</taxon>
        <taxon>Sordariomycetes</taxon>
        <taxon>Sordariomycetidae</taxon>
        <taxon>Magnaporthales</taxon>
        <taxon>Magnaporthaceae</taxon>
        <taxon>Magnaporthiopsis</taxon>
    </lineage>
</organism>
<dbReference type="Pfam" id="PF16727">
    <property type="entry name" value="REV1_C"/>
    <property type="match status" value="1"/>
</dbReference>
<keyword evidence="13" id="KW-0496">Mitochondrion</keyword>
<sequence length="1232" mass="136881">MGSRLEQNSAAVRKRIEKHKFTDETGEEYDASTFGGFGDYFRRKKIKLQNLDAEIRANAPPDKPQIFKGVVAHVMGYTQPPLHVLHKELVQHGAGFLQYLDYKTMATHIIASVLPPKKVVDYNRYRMVKPQWVVDSISAGKLLPWQNYRVFDEGPGQKTLRFDGGKVLAEASQKSQLRYREHTQDGFYTKQLQKQAAEYMAANSSSPASGTPRPGPSVLLEGRADDDGLGNTYRRRDMTDSTSLSSPNPASPSISLKPRQPTRFMAAVDNHDAGVAARTENIDAASKPYTDPGEKQGEIQEQEAAPEDNSNRPARKPMTSEEHNAMLLKDPKIWKSSTANPDFLKQFYSESRLHHLSTWKAELKSKMQKMAAEKRGSAQPTKRKPGSRRYVLHVDFDSFFCAVSLKSAPEYKAKPAVVAHSTGTGSEIASCNYPAREFGVKNGMWMKRALELCPDIKVLPYDFPAYEEASQLFYEAILDVGGVVQSVSVDEALLDVTSTVLRESGSSGVGIDEGSVWREQEKADEIASGLRNEIKRKTDCDVSVGIGPNILMAKVALRKAKPAGQYQVKPEEILTMVGELNVESLPGVSHSIRGKLEEIGVRLVKDVRELSRSRLAGILGPKTGERLWEYARGVDKAEVGDQPLRKSVSAEVNWGIRFVSQQEAEDFVMNLCKELERRLINEGVKGKSFTMKIMRRTADAPLDPPKHLGHGKCDTFNKSVGFGIATYSAEFIGREAVSILRGFNFTPGDLRGIGVHLTRLVPIKGASAVGPESSQKTLMFGAFTKSSAAKKPRTDVIEDDGKAAAPEKMTPANVRRSSSSREMSEDPISVDPVTPRKSRASPMHPALALTKAREADLQAKTPLNVNGTQFILPSYPDPEVIAALPKDVRSRLLAQKKASGTSSLREGLSRAASRSRTGSPAAREDDLVPDIDPEVLSQLPDDVKAEVLGPAKKRSGQTLLPQSPRKDRVINLPPQRTTPTKRDRGVRDMLSRARERQNDAEAGLLQTNLVRAVPRRDNDVVVAADDGLEGLDTEFLAALPEEVRNGIIANYQRQRAAQPGDITIDVPPRHGTPAEQRNEMEVDMDQEPGEAEEEGERGCEDQAAEQWYMLEEEEEEEVKLKFPERQPRIGFAQQSLTSLPEIKTMLHLWHQDTLHTGPHRRDADMLGDYLTRVVLEERDMEKAQLLVAWLDWLVEEDEGTGEGKRRWRLMVQRARKSVQKAMQKRGLGPLRL</sequence>
<dbReference type="eggNOG" id="KOG2093">
    <property type="taxonomic scope" value="Eukaryota"/>
</dbReference>
<comment type="function">
    <text evidence="16">Deoxycytidyl transferase involved in DNA repair. Transfers a dCMP residue from dCTP to the 3'-end of a DNA primer in a template-dependent reaction. May assist in the first step in the bypass of abasic lesions by the insertion of a nucleotide opposite the lesion. Required for normal induction of mutations by physical and chemical agents. Involved in mitochondrial DNA mutagenesis.</text>
</comment>
<evidence type="ECO:0000256" key="1">
    <source>
        <dbReference type="ARBA" id="ARBA00001946"/>
    </source>
</evidence>
<dbReference type="InterPro" id="IPR001126">
    <property type="entry name" value="UmuC"/>
</dbReference>
<evidence type="ECO:0000256" key="9">
    <source>
        <dbReference type="ARBA" id="ARBA00022723"/>
    </source>
</evidence>
<evidence type="ECO:0000256" key="16">
    <source>
        <dbReference type="ARBA" id="ARBA00058985"/>
    </source>
</evidence>
<keyword evidence="23" id="KW-1185">Reference proteome</keyword>
<evidence type="ECO:0000256" key="12">
    <source>
        <dbReference type="ARBA" id="ARBA00023125"/>
    </source>
</evidence>
<dbReference type="PANTHER" id="PTHR45990:SF1">
    <property type="entry name" value="DNA REPAIR PROTEIN REV1"/>
    <property type="match status" value="1"/>
</dbReference>
<dbReference type="PROSITE" id="PS50172">
    <property type="entry name" value="BRCT"/>
    <property type="match status" value="1"/>
</dbReference>
<evidence type="ECO:0000256" key="2">
    <source>
        <dbReference type="ARBA" id="ARBA00004123"/>
    </source>
</evidence>
<reference evidence="21" key="2">
    <citation type="submission" date="2010-05" db="EMBL/GenBank/DDBJ databases">
        <title>The Genome Sequence of Magnaporthe poae strain ATCC 64411.</title>
        <authorList>
            <consortium name="The Broad Institute Genome Sequencing Platform"/>
            <consortium name="Broad Institute Genome Sequencing Center for Infectious Disease"/>
            <person name="Ma L.-J."/>
            <person name="Dead R."/>
            <person name="Young S."/>
            <person name="Zeng Q."/>
            <person name="Koehrsen M."/>
            <person name="Alvarado L."/>
            <person name="Berlin A."/>
            <person name="Chapman S.B."/>
            <person name="Chen Z."/>
            <person name="Freedman E."/>
            <person name="Gellesch M."/>
            <person name="Goldberg J."/>
            <person name="Griggs A."/>
            <person name="Gujja S."/>
            <person name="Heilman E.R."/>
            <person name="Heiman D."/>
            <person name="Hepburn T."/>
            <person name="Howarth C."/>
            <person name="Jen D."/>
            <person name="Larson L."/>
            <person name="Mehta T."/>
            <person name="Neiman D."/>
            <person name="Pearson M."/>
            <person name="Roberts A."/>
            <person name="Saif S."/>
            <person name="Shea T."/>
            <person name="Shenoy N."/>
            <person name="Sisk P."/>
            <person name="Stolte C."/>
            <person name="Sykes S."/>
            <person name="Walk T."/>
            <person name="White J."/>
            <person name="Yandava C."/>
            <person name="Haas B."/>
            <person name="Nusbaum C."/>
            <person name="Birren B."/>
        </authorList>
    </citation>
    <scope>NUCLEOTIDE SEQUENCE</scope>
    <source>
        <strain evidence="21">ATCC 64411</strain>
    </source>
</reference>
<dbReference type="PROSITE" id="PS50890">
    <property type="entry name" value="PUA"/>
    <property type="match status" value="1"/>
</dbReference>
<proteinExistence type="inferred from homology"/>
<dbReference type="SUPFAM" id="SSF52113">
    <property type="entry name" value="BRCT domain"/>
    <property type="match status" value="1"/>
</dbReference>
<reference evidence="23" key="1">
    <citation type="submission" date="2010-05" db="EMBL/GenBank/DDBJ databases">
        <title>The genome sequence of Magnaporthe poae strain ATCC 64411.</title>
        <authorList>
            <person name="Ma L.-J."/>
            <person name="Dead R."/>
            <person name="Young S."/>
            <person name="Zeng Q."/>
            <person name="Koehrsen M."/>
            <person name="Alvarado L."/>
            <person name="Berlin A."/>
            <person name="Chapman S.B."/>
            <person name="Chen Z."/>
            <person name="Freedman E."/>
            <person name="Gellesch M."/>
            <person name="Goldberg J."/>
            <person name="Griggs A."/>
            <person name="Gujja S."/>
            <person name="Heilman E.R."/>
            <person name="Heiman D."/>
            <person name="Hepburn T."/>
            <person name="Howarth C."/>
            <person name="Jen D."/>
            <person name="Larson L."/>
            <person name="Mehta T."/>
            <person name="Neiman D."/>
            <person name="Pearson M."/>
            <person name="Roberts A."/>
            <person name="Saif S."/>
            <person name="Shea T."/>
            <person name="Shenoy N."/>
            <person name="Sisk P."/>
            <person name="Stolte C."/>
            <person name="Sykes S."/>
            <person name="Walk T."/>
            <person name="White J."/>
            <person name="Yandava C."/>
            <person name="Haas B."/>
            <person name="Nusbaum C."/>
            <person name="Birren B."/>
        </authorList>
    </citation>
    <scope>NUCLEOTIDE SEQUENCE [LARGE SCALE GENOMIC DNA]</scope>
    <source>
        <strain evidence="23">ATCC 64411 / 73-15</strain>
    </source>
</reference>
<dbReference type="CDD" id="cd01701">
    <property type="entry name" value="PolY_Rev1"/>
    <property type="match status" value="1"/>
</dbReference>
<dbReference type="InterPro" id="IPR043128">
    <property type="entry name" value="Rev_trsase/Diguanyl_cyclase"/>
</dbReference>
<dbReference type="InterPro" id="IPR036420">
    <property type="entry name" value="BRCT_dom_sf"/>
</dbReference>
<evidence type="ECO:0000256" key="10">
    <source>
        <dbReference type="ARBA" id="ARBA00022763"/>
    </source>
</evidence>
<dbReference type="SMART" id="SM00292">
    <property type="entry name" value="BRCT"/>
    <property type="match status" value="1"/>
</dbReference>
<feature type="region of interest" description="Disordered" evidence="18">
    <location>
        <begin position="198"/>
        <end position="259"/>
    </location>
</feature>
<evidence type="ECO:0000313" key="21">
    <source>
        <dbReference type="EMBL" id="KLU87639.1"/>
    </source>
</evidence>
<dbReference type="GO" id="GO:0005634">
    <property type="term" value="C:nucleus"/>
    <property type="evidence" value="ECO:0007669"/>
    <property type="project" value="UniProtKB-SubCell"/>
</dbReference>
<keyword evidence="8" id="KW-0548">Nucleotidyltransferase</keyword>
<comment type="subcellular location">
    <subcellularLocation>
        <location evidence="3">Mitochondrion</location>
    </subcellularLocation>
    <subcellularLocation>
        <location evidence="2">Nucleus</location>
    </subcellularLocation>
</comment>
<dbReference type="InterPro" id="IPR031991">
    <property type="entry name" value="Rev1_C"/>
</dbReference>
<dbReference type="PROSITE" id="PS50173">
    <property type="entry name" value="UMUC"/>
    <property type="match status" value="1"/>
</dbReference>
<dbReference type="InterPro" id="IPR025527">
    <property type="entry name" value="HUWE1/Rev1_UBM"/>
</dbReference>
<dbReference type="Proteomes" id="UP000011715">
    <property type="component" value="Unassembled WGS sequence"/>
</dbReference>
<dbReference type="Gene3D" id="3.30.70.270">
    <property type="match status" value="1"/>
</dbReference>
<keyword evidence="11" id="KW-0460">Magnesium</keyword>
<evidence type="ECO:0000259" key="19">
    <source>
        <dbReference type="PROSITE" id="PS50172"/>
    </source>
</evidence>
<dbReference type="InterPro" id="IPR001357">
    <property type="entry name" value="BRCT_dom"/>
</dbReference>
<evidence type="ECO:0000256" key="4">
    <source>
        <dbReference type="ARBA" id="ARBA00010945"/>
    </source>
</evidence>
<dbReference type="Gene3D" id="1.20.58.1280">
    <property type="entry name" value="DNA repair protein Rev1, C-terminal domain"/>
    <property type="match status" value="1"/>
</dbReference>
<dbReference type="GO" id="GO:0070987">
    <property type="term" value="P:error-free translesion synthesis"/>
    <property type="evidence" value="ECO:0007669"/>
    <property type="project" value="UniProtKB-ARBA"/>
</dbReference>
<dbReference type="InterPro" id="IPR053848">
    <property type="entry name" value="IMS_HHH_1"/>
</dbReference>
<feature type="region of interest" description="Disordered" evidence="18">
    <location>
        <begin position="946"/>
        <end position="985"/>
    </location>
</feature>
<dbReference type="SUPFAM" id="SSF56672">
    <property type="entry name" value="DNA/RNA polymerases"/>
    <property type="match status" value="1"/>
</dbReference>
<dbReference type="SUPFAM" id="SSF100879">
    <property type="entry name" value="Lesion bypass DNA polymerase (Y-family), little finger domain"/>
    <property type="match status" value="1"/>
</dbReference>
<name>A0A0C4E2J6_MAGP6</name>
<keyword evidence="9" id="KW-0479">Metal-binding</keyword>
<protein>
    <recommendedName>
        <fullName evidence="5">DNA repair protein REV1</fullName>
    </recommendedName>
    <alternativeName>
        <fullName evidence="17">Reversionless protein 1</fullName>
    </alternativeName>
</protein>
<dbReference type="GO" id="GO:0042276">
    <property type="term" value="P:error-prone translesion synthesis"/>
    <property type="evidence" value="ECO:0007669"/>
    <property type="project" value="TreeGrafter"/>
</dbReference>
<feature type="region of interest" description="Disordered" evidence="18">
    <location>
        <begin position="279"/>
        <end position="320"/>
    </location>
</feature>
<keyword evidence="15" id="KW-0539">Nucleus</keyword>
<keyword evidence="7" id="KW-0808">Transferase</keyword>
<evidence type="ECO:0000256" key="15">
    <source>
        <dbReference type="ARBA" id="ARBA00023242"/>
    </source>
</evidence>
<comment type="similarity">
    <text evidence="4">Belongs to the DNA polymerase type-Y family.</text>
</comment>
<dbReference type="PANTHER" id="PTHR45990">
    <property type="entry name" value="DNA REPAIR PROTEIN REV1"/>
    <property type="match status" value="1"/>
</dbReference>
<dbReference type="Gene3D" id="3.40.50.10190">
    <property type="entry name" value="BRCT domain"/>
    <property type="match status" value="1"/>
</dbReference>
<dbReference type="InterPro" id="IPR038401">
    <property type="entry name" value="Rev1_C_sf"/>
</dbReference>
<reference evidence="22" key="4">
    <citation type="journal article" date="2015" name="G3 (Bethesda)">
        <title>Genome sequences of three phytopathogenic species of the Magnaporthaceae family of fungi.</title>
        <authorList>
            <person name="Okagaki L.H."/>
            <person name="Nunes C.C."/>
            <person name="Sailsbery J."/>
            <person name="Clay B."/>
            <person name="Brown D."/>
            <person name="John T."/>
            <person name="Oh Y."/>
            <person name="Young N."/>
            <person name="Fitzgerald M."/>
            <person name="Haas B.J."/>
            <person name="Zeng Q."/>
            <person name="Young S."/>
            <person name="Adiconis X."/>
            <person name="Fan L."/>
            <person name="Levin J.Z."/>
            <person name="Mitchell T.K."/>
            <person name="Okubara P.A."/>
            <person name="Farman M.L."/>
            <person name="Kohn L.M."/>
            <person name="Birren B."/>
            <person name="Ma L.-J."/>
            <person name="Dean R.A."/>
        </authorList>
    </citation>
    <scope>NUCLEOTIDE SEQUENCE</scope>
    <source>
        <strain evidence="22">ATCC 64411 / 73-15</strain>
    </source>
</reference>
<dbReference type="InterPro" id="IPR017961">
    <property type="entry name" value="DNA_pol_Y-fam_little_finger"/>
</dbReference>
<dbReference type="EnsemblFungi" id="MAPG_06634T0">
    <property type="protein sequence ID" value="MAPG_06634T0"/>
    <property type="gene ID" value="MAPG_06634"/>
</dbReference>
<dbReference type="GO" id="GO:0003684">
    <property type="term" value="F:damaged DNA binding"/>
    <property type="evidence" value="ECO:0007669"/>
    <property type="project" value="InterPro"/>
</dbReference>
<dbReference type="FunFam" id="3.30.70.270:FF:000040">
    <property type="entry name" value="DNA repair protein REV1"/>
    <property type="match status" value="1"/>
</dbReference>
<dbReference type="GO" id="GO:0017125">
    <property type="term" value="F:deoxycytidyl transferase activity"/>
    <property type="evidence" value="ECO:0007669"/>
    <property type="project" value="TreeGrafter"/>
</dbReference>
<dbReference type="Gene3D" id="3.40.1170.60">
    <property type="match status" value="1"/>
</dbReference>
<dbReference type="CDD" id="cd17719">
    <property type="entry name" value="BRCT_Rev1"/>
    <property type="match status" value="1"/>
</dbReference>
<dbReference type="Gene3D" id="3.30.1490.100">
    <property type="entry name" value="DNA polymerase, Y-family, little finger domain"/>
    <property type="match status" value="1"/>
</dbReference>
<dbReference type="FunFam" id="3.40.50.10190:FF:000011">
    <property type="entry name" value="DNA repair protein REV1"/>
    <property type="match status" value="1"/>
</dbReference>
<dbReference type="STRING" id="644358.A0A0C4E2J6"/>
<dbReference type="Gene3D" id="1.10.150.20">
    <property type="entry name" value="5' to 3' exonuclease, C-terminal subdomain"/>
    <property type="match status" value="1"/>
</dbReference>
<feature type="domain" description="BRCT" evidence="19">
    <location>
        <begin position="62"/>
        <end position="150"/>
    </location>
</feature>
<evidence type="ECO:0000256" key="14">
    <source>
        <dbReference type="ARBA" id="ARBA00023204"/>
    </source>
</evidence>
<reference evidence="21" key="3">
    <citation type="submission" date="2011-03" db="EMBL/GenBank/DDBJ databases">
        <title>Annotation of Magnaporthe poae ATCC 64411.</title>
        <authorList>
            <person name="Ma L.-J."/>
            <person name="Dead R."/>
            <person name="Young S.K."/>
            <person name="Zeng Q."/>
            <person name="Gargeya S."/>
            <person name="Fitzgerald M."/>
            <person name="Haas B."/>
            <person name="Abouelleil A."/>
            <person name="Alvarado L."/>
            <person name="Arachchi H.M."/>
            <person name="Berlin A."/>
            <person name="Brown A."/>
            <person name="Chapman S.B."/>
            <person name="Chen Z."/>
            <person name="Dunbar C."/>
            <person name="Freedman E."/>
            <person name="Gearin G."/>
            <person name="Gellesch M."/>
            <person name="Goldberg J."/>
            <person name="Griggs A."/>
            <person name="Gujja S."/>
            <person name="Heiman D."/>
            <person name="Howarth C."/>
            <person name="Larson L."/>
            <person name="Lui A."/>
            <person name="MacDonald P.J.P."/>
            <person name="Mehta T."/>
            <person name="Montmayeur A."/>
            <person name="Murphy C."/>
            <person name="Neiman D."/>
            <person name="Pearson M."/>
            <person name="Priest M."/>
            <person name="Roberts A."/>
            <person name="Saif S."/>
            <person name="Shea T."/>
            <person name="Shenoy N."/>
            <person name="Sisk P."/>
            <person name="Stolte C."/>
            <person name="Sykes S."/>
            <person name="Yandava C."/>
            <person name="Wortman J."/>
            <person name="Nusbaum C."/>
            <person name="Birren B."/>
        </authorList>
    </citation>
    <scope>NUCLEOTIDE SEQUENCE</scope>
    <source>
        <strain evidence="21">ATCC 64411</strain>
    </source>
</reference>
<evidence type="ECO:0000313" key="23">
    <source>
        <dbReference type="Proteomes" id="UP000011715"/>
    </source>
</evidence>
<evidence type="ECO:0000256" key="13">
    <source>
        <dbReference type="ARBA" id="ARBA00023128"/>
    </source>
</evidence>
<dbReference type="GO" id="GO:0003887">
    <property type="term" value="F:DNA-directed DNA polymerase activity"/>
    <property type="evidence" value="ECO:0007669"/>
    <property type="project" value="InterPro"/>
</dbReference>
<dbReference type="Pfam" id="PF14377">
    <property type="entry name" value="UBM"/>
    <property type="match status" value="3"/>
</dbReference>
<dbReference type="Gene3D" id="6.10.250.1490">
    <property type="match status" value="1"/>
</dbReference>
<evidence type="ECO:0000256" key="3">
    <source>
        <dbReference type="ARBA" id="ARBA00004173"/>
    </source>
</evidence>
<dbReference type="InterPro" id="IPR043502">
    <property type="entry name" value="DNA/RNA_pol_sf"/>
</dbReference>
<reference evidence="22" key="5">
    <citation type="submission" date="2015-06" db="UniProtKB">
        <authorList>
            <consortium name="EnsemblFungi"/>
        </authorList>
    </citation>
    <scope>IDENTIFICATION</scope>
    <source>
        <strain evidence="22">ATCC 64411</strain>
    </source>
</reference>
<dbReference type="Pfam" id="PF11799">
    <property type="entry name" value="IMS_C"/>
    <property type="match status" value="1"/>
</dbReference>
<evidence type="ECO:0000256" key="7">
    <source>
        <dbReference type="ARBA" id="ARBA00022679"/>
    </source>
</evidence>
<evidence type="ECO:0000256" key="18">
    <source>
        <dbReference type="SAM" id="MobiDB-lite"/>
    </source>
</evidence>
<dbReference type="GO" id="GO:0046872">
    <property type="term" value="F:metal ion binding"/>
    <property type="evidence" value="ECO:0007669"/>
    <property type="project" value="UniProtKB-KW"/>
</dbReference>
<evidence type="ECO:0000259" key="20">
    <source>
        <dbReference type="PROSITE" id="PS50173"/>
    </source>
</evidence>
<gene>
    <name evidence="21" type="ORF">MAPG_06634</name>
</gene>
<comment type="cofactor">
    <cofactor evidence="1">
        <name>Mg(2+)</name>
        <dbReference type="ChEBI" id="CHEBI:18420"/>
    </cofactor>
</comment>
<feature type="region of interest" description="Disordered" evidence="18">
    <location>
        <begin position="895"/>
        <end position="931"/>
    </location>
</feature>
<feature type="region of interest" description="Disordered" evidence="18">
    <location>
        <begin position="791"/>
        <end position="841"/>
    </location>
</feature>